<keyword evidence="9" id="KW-0966">Cell projection</keyword>
<evidence type="ECO:0000256" key="3">
    <source>
        <dbReference type="ARBA" id="ARBA00014754"/>
    </source>
</evidence>
<keyword evidence="5" id="KW-0574">Periplasm</keyword>
<sequence>MNAQPTLFRHAAKTTRSRFAIFACLALLSASALAEQMPTLSHPDQLIDETRKFLEQATTDYLRRSDIAGRHEIEVNRLDPRLRLASCDKPLTFKLESPAQPIGRVTVRVSCEGSSPWSLFVPGQVRLFRDVIIAARPLKRDSTLSAADVYLAERDVSLLTQGYLTSLDQVLGNKLTRPVQLDQALAPTLLQLAEVVRKGDQVVITARSGGINVRMPGEAMSDGAPGTQIRVKNLRSGRIVKARVAGPGQVEVAM</sequence>
<dbReference type="NCBIfam" id="TIGR03170">
    <property type="entry name" value="flgA_cterm"/>
    <property type="match status" value="1"/>
</dbReference>
<evidence type="ECO:0000256" key="4">
    <source>
        <dbReference type="ARBA" id="ARBA00022729"/>
    </source>
</evidence>
<reference evidence="9 10" key="1">
    <citation type="submission" date="2018-01" db="EMBL/GenBank/DDBJ databases">
        <title>Denitrification phenotypes of diverse strains of Pseudomonas stutzeri.</title>
        <authorList>
            <person name="Milligan D.A."/>
            <person name="Bergaust L."/>
            <person name="Bakken L.R."/>
            <person name="Frostegard A."/>
        </authorList>
    </citation>
    <scope>NUCLEOTIDE SEQUENCE [LARGE SCALE GENOMIC DNA]</scope>
    <source>
        <strain evidence="9 10">DSM 50238</strain>
    </source>
</reference>
<comment type="subcellular location">
    <subcellularLocation>
        <location evidence="1">Periplasm</location>
    </subcellularLocation>
</comment>
<name>A0A8E2QCZ7_9GAMM</name>
<evidence type="ECO:0000313" key="10">
    <source>
        <dbReference type="Proteomes" id="UP000235881"/>
    </source>
</evidence>
<comment type="function">
    <text evidence="6">Involved in the assembly process of the P-ring formation. It may associate with FlgF on the rod constituting a structure essential for the P-ring assembly or may act as a modulator protein for the P-ring assembly.</text>
</comment>
<dbReference type="SMART" id="SM00858">
    <property type="entry name" value="SAF"/>
    <property type="match status" value="1"/>
</dbReference>
<dbReference type="AlphaFoldDB" id="A0A8E2QCZ7"/>
<dbReference type="PANTHER" id="PTHR36307">
    <property type="entry name" value="FLAGELLA BASAL BODY P-RING FORMATION PROTEIN FLGA"/>
    <property type="match status" value="1"/>
</dbReference>
<dbReference type="InterPro" id="IPR041231">
    <property type="entry name" value="FlgA_N"/>
</dbReference>
<evidence type="ECO:0000256" key="6">
    <source>
        <dbReference type="ARBA" id="ARBA00025643"/>
    </source>
</evidence>
<dbReference type="Pfam" id="PF13144">
    <property type="entry name" value="ChapFlgA"/>
    <property type="match status" value="1"/>
</dbReference>
<dbReference type="CDD" id="cd11614">
    <property type="entry name" value="SAF_CpaB_FlgA_like"/>
    <property type="match status" value="1"/>
</dbReference>
<dbReference type="Pfam" id="PF17656">
    <property type="entry name" value="ChapFlgA_N"/>
    <property type="match status" value="1"/>
</dbReference>
<dbReference type="InterPro" id="IPR039246">
    <property type="entry name" value="Flagellar_FlgA"/>
</dbReference>
<evidence type="ECO:0000256" key="1">
    <source>
        <dbReference type="ARBA" id="ARBA00004418"/>
    </source>
</evidence>
<feature type="chain" id="PRO_5034076582" description="Flagella basal body P-ring formation protein FlgA" evidence="7">
    <location>
        <begin position="35"/>
        <end position="254"/>
    </location>
</feature>
<proteinExistence type="inferred from homology"/>
<dbReference type="Proteomes" id="UP000235881">
    <property type="component" value="Unassembled WGS sequence"/>
</dbReference>
<gene>
    <name evidence="9" type="primary">flgA</name>
    <name evidence="9" type="ORF">CXK95_12365</name>
</gene>
<dbReference type="RefSeq" id="WP_102828826.1">
    <property type="nucleotide sequence ID" value="NZ_CP065721.1"/>
</dbReference>
<accession>A0A8E2QCZ7</accession>
<evidence type="ECO:0000256" key="7">
    <source>
        <dbReference type="SAM" id="SignalP"/>
    </source>
</evidence>
<dbReference type="GO" id="GO:0042597">
    <property type="term" value="C:periplasmic space"/>
    <property type="evidence" value="ECO:0007669"/>
    <property type="project" value="UniProtKB-SubCell"/>
</dbReference>
<organism evidence="9 10">
    <name type="scientific">Stutzerimonas degradans</name>
    <dbReference type="NCBI Taxonomy" id="2968968"/>
    <lineage>
        <taxon>Bacteria</taxon>
        <taxon>Pseudomonadati</taxon>
        <taxon>Pseudomonadota</taxon>
        <taxon>Gammaproteobacteria</taxon>
        <taxon>Pseudomonadales</taxon>
        <taxon>Pseudomonadaceae</taxon>
        <taxon>Stutzerimonas</taxon>
    </lineage>
</organism>
<evidence type="ECO:0000313" key="9">
    <source>
        <dbReference type="EMBL" id="PNF76193.1"/>
    </source>
</evidence>
<comment type="caution">
    <text evidence="9">The sequence shown here is derived from an EMBL/GenBank/DDBJ whole genome shotgun (WGS) entry which is preliminary data.</text>
</comment>
<evidence type="ECO:0000259" key="8">
    <source>
        <dbReference type="SMART" id="SM00858"/>
    </source>
</evidence>
<evidence type="ECO:0000256" key="5">
    <source>
        <dbReference type="ARBA" id="ARBA00022764"/>
    </source>
</evidence>
<dbReference type="InterPro" id="IPR013974">
    <property type="entry name" value="SAF"/>
</dbReference>
<dbReference type="EMBL" id="POUK01000004">
    <property type="protein sequence ID" value="PNF76193.1"/>
    <property type="molecule type" value="Genomic_DNA"/>
</dbReference>
<keyword evidence="9" id="KW-0282">Flagellum</keyword>
<feature type="domain" description="SAF" evidence="8">
    <location>
        <begin position="129"/>
        <end position="191"/>
    </location>
</feature>
<keyword evidence="4 7" id="KW-0732">Signal</keyword>
<feature type="signal peptide" evidence="7">
    <location>
        <begin position="1"/>
        <end position="34"/>
    </location>
</feature>
<evidence type="ECO:0000256" key="2">
    <source>
        <dbReference type="ARBA" id="ARBA00010474"/>
    </source>
</evidence>
<protein>
    <recommendedName>
        <fullName evidence="3">Flagella basal body P-ring formation protein FlgA</fullName>
    </recommendedName>
</protein>
<keyword evidence="9" id="KW-0969">Cilium</keyword>
<dbReference type="GO" id="GO:0044780">
    <property type="term" value="P:bacterial-type flagellum assembly"/>
    <property type="evidence" value="ECO:0007669"/>
    <property type="project" value="InterPro"/>
</dbReference>
<comment type="similarity">
    <text evidence="2">Belongs to the FlgA family.</text>
</comment>
<dbReference type="Gene3D" id="2.30.30.760">
    <property type="match status" value="1"/>
</dbReference>
<dbReference type="PANTHER" id="PTHR36307:SF1">
    <property type="entry name" value="FLAGELLA BASAL BODY P-RING FORMATION PROTEIN FLGA"/>
    <property type="match status" value="1"/>
</dbReference>
<dbReference type="Gene3D" id="3.90.1210.10">
    <property type="entry name" value="Antifreeze-like/N-acetylneuraminic acid synthase C-terminal domain"/>
    <property type="match status" value="1"/>
</dbReference>
<dbReference type="InterPro" id="IPR017585">
    <property type="entry name" value="SAF_FlgA"/>
</dbReference>
<keyword evidence="10" id="KW-1185">Reference proteome</keyword>